<dbReference type="Gramene" id="Pp3c17_18200V3.1">
    <property type="protein sequence ID" value="PAC:32905721.CDS.1"/>
    <property type="gene ID" value="Pp3c17_18200"/>
</dbReference>
<evidence type="ECO:0000313" key="3">
    <source>
        <dbReference type="Proteomes" id="UP000006727"/>
    </source>
</evidence>
<gene>
    <name evidence="1" type="ORF">PHYPA_022265</name>
</gene>
<keyword evidence="3" id="KW-1185">Reference proteome</keyword>
<sequence length="59" mass="6223">MVQTSTMCTARAHLLHGGGDPKFIDVGCRSGWQGEVLLISLVSDATAACSHSMQGTILY</sequence>
<protein>
    <submittedName>
        <fullName evidence="1 2">Uncharacterized protein</fullName>
    </submittedName>
</protein>
<dbReference type="EnsemblPlants" id="Pp3c17_18200V3.2">
    <property type="protein sequence ID" value="PAC:32905722.CDS.1"/>
    <property type="gene ID" value="Pp3c17_18200"/>
</dbReference>
<reference evidence="1 3" key="2">
    <citation type="journal article" date="2018" name="Plant J.">
        <title>The Physcomitrella patens chromosome-scale assembly reveals moss genome structure and evolution.</title>
        <authorList>
            <person name="Lang D."/>
            <person name="Ullrich K.K."/>
            <person name="Murat F."/>
            <person name="Fuchs J."/>
            <person name="Jenkins J."/>
            <person name="Haas F.B."/>
            <person name="Piednoel M."/>
            <person name="Gundlach H."/>
            <person name="Van Bel M."/>
            <person name="Meyberg R."/>
            <person name="Vives C."/>
            <person name="Morata J."/>
            <person name="Symeonidi A."/>
            <person name="Hiss M."/>
            <person name="Muchero W."/>
            <person name="Kamisugi Y."/>
            <person name="Saleh O."/>
            <person name="Blanc G."/>
            <person name="Decker E.L."/>
            <person name="van Gessel N."/>
            <person name="Grimwood J."/>
            <person name="Hayes R.D."/>
            <person name="Graham S.W."/>
            <person name="Gunter L.E."/>
            <person name="McDaniel S.F."/>
            <person name="Hoernstein S.N.W."/>
            <person name="Larsson A."/>
            <person name="Li F.W."/>
            <person name="Perroud P.F."/>
            <person name="Phillips J."/>
            <person name="Ranjan P."/>
            <person name="Rokshar D.S."/>
            <person name="Rothfels C.J."/>
            <person name="Schneider L."/>
            <person name="Shu S."/>
            <person name="Stevenson D.W."/>
            <person name="Thummler F."/>
            <person name="Tillich M."/>
            <person name="Villarreal Aguilar J.C."/>
            <person name="Widiez T."/>
            <person name="Wong G.K."/>
            <person name="Wymore A."/>
            <person name="Zhang Y."/>
            <person name="Zimmer A.D."/>
            <person name="Quatrano R.S."/>
            <person name="Mayer K.F.X."/>
            <person name="Goodstein D."/>
            <person name="Casacuberta J.M."/>
            <person name="Vandepoele K."/>
            <person name="Reski R."/>
            <person name="Cuming A.C."/>
            <person name="Tuskan G.A."/>
            <person name="Maumus F."/>
            <person name="Salse J."/>
            <person name="Schmutz J."/>
            <person name="Rensing S.A."/>
        </authorList>
    </citation>
    <scope>NUCLEOTIDE SEQUENCE [LARGE SCALE GENOMIC DNA]</scope>
    <source>
        <strain evidence="2 3">cv. Gransden 2004</strain>
    </source>
</reference>
<dbReference type="Gramene" id="Pp3c17_18200V3.2">
    <property type="protein sequence ID" value="PAC:32905722.CDS.1"/>
    <property type="gene ID" value="Pp3c17_18200"/>
</dbReference>
<accession>A0A2K1J4F8</accession>
<dbReference type="EMBL" id="ABEU02000017">
    <property type="protein sequence ID" value="PNR36414.1"/>
    <property type="molecule type" value="Genomic_DNA"/>
</dbReference>
<evidence type="ECO:0000313" key="1">
    <source>
        <dbReference type="EMBL" id="PNR36414.1"/>
    </source>
</evidence>
<dbReference type="PaxDb" id="3218-PP1S65_53V6.1"/>
<dbReference type="InParanoid" id="A0A2K1J4F8"/>
<dbReference type="AlphaFoldDB" id="A0A2K1J4F8"/>
<reference evidence="1 3" key="1">
    <citation type="journal article" date="2008" name="Science">
        <title>The Physcomitrella genome reveals evolutionary insights into the conquest of land by plants.</title>
        <authorList>
            <person name="Rensing S."/>
            <person name="Lang D."/>
            <person name="Zimmer A."/>
            <person name="Terry A."/>
            <person name="Salamov A."/>
            <person name="Shapiro H."/>
            <person name="Nishiyama T."/>
            <person name="Perroud P.-F."/>
            <person name="Lindquist E."/>
            <person name="Kamisugi Y."/>
            <person name="Tanahashi T."/>
            <person name="Sakakibara K."/>
            <person name="Fujita T."/>
            <person name="Oishi K."/>
            <person name="Shin-I T."/>
            <person name="Kuroki Y."/>
            <person name="Toyoda A."/>
            <person name="Suzuki Y."/>
            <person name="Hashimoto A."/>
            <person name="Yamaguchi K."/>
            <person name="Sugano A."/>
            <person name="Kohara Y."/>
            <person name="Fujiyama A."/>
            <person name="Anterola A."/>
            <person name="Aoki S."/>
            <person name="Ashton N."/>
            <person name="Barbazuk W.B."/>
            <person name="Barker E."/>
            <person name="Bennetzen J."/>
            <person name="Bezanilla M."/>
            <person name="Blankenship R."/>
            <person name="Cho S.H."/>
            <person name="Dutcher S."/>
            <person name="Estelle M."/>
            <person name="Fawcett J.A."/>
            <person name="Gundlach H."/>
            <person name="Hanada K."/>
            <person name="Heyl A."/>
            <person name="Hicks K.A."/>
            <person name="Hugh J."/>
            <person name="Lohr M."/>
            <person name="Mayer K."/>
            <person name="Melkozernov A."/>
            <person name="Murata T."/>
            <person name="Nelson D."/>
            <person name="Pils B."/>
            <person name="Prigge M."/>
            <person name="Reiss B."/>
            <person name="Renner T."/>
            <person name="Rombauts S."/>
            <person name="Rushton P."/>
            <person name="Sanderfoot A."/>
            <person name="Schween G."/>
            <person name="Shiu S.-H."/>
            <person name="Stueber K."/>
            <person name="Theodoulou F.L."/>
            <person name="Tu H."/>
            <person name="Van de Peer Y."/>
            <person name="Verrier P.J."/>
            <person name="Waters E."/>
            <person name="Wood A."/>
            <person name="Yang L."/>
            <person name="Cove D."/>
            <person name="Cuming A."/>
            <person name="Hasebe M."/>
            <person name="Lucas S."/>
            <person name="Mishler D.B."/>
            <person name="Reski R."/>
            <person name="Grigoriev I."/>
            <person name="Quatrano R.S."/>
            <person name="Boore J.L."/>
        </authorList>
    </citation>
    <scope>NUCLEOTIDE SEQUENCE [LARGE SCALE GENOMIC DNA]</scope>
    <source>
        <strain evidence="2 3">cv. Gransden 2004</strain>
    </source>
</reference>
<dbReference type="EnsemblPlants" id="Pp3c17_18200V3.1">
    <property type="protein sequence ID" value="PAC:32905721.CDS.1"/>
    <property type="gene ID" value="Pp3c17_18200"/>
</dbReference>
<organism evidence="1">
    <name type="scientific">Physcomitrium patens</name>
    <name type="common">Spreading-leaved earth moss</name>
    <name type="synonym">Physcomitrella patens</name>
    <dbReference type="NCBI Taxonomy" id="3218"/>
    <lineage>
        <taxon>Eukaryota</taxon>
        <taxon>Viridiplantae</taxon>
        <taxon>Streptophyta</taxon>
        <taxon>Embryophyta</taxon>
        <taxon>Bryophyta</taxon>
        <taxon>Bryophytina</taxon>
        <taxon>Bryopsida</taxon>
        <taxon>Funariidae</taxon>
        <taxon>Funariales</taxon>
        <taxon>Funariaceae</taxon>
        <taxon>Physcomitrium</taxon>
    </lineage>
</organism>
<proteinExistence type="predicted"/>
<name>A0A2K1J4F8_PHYPA</name>
<evidence type="ECO:0000313" key="2">
    <source>
        <dbReference type="EnsemblPlants" id="PAC:32905721.CDS.1"/>
    </source>
</evidence>
<dbReference type="Proteomes" id="UP000006727">
    <property type="component" value="Chromosome 17"/>
</dbReference>
<reference evidence="2" key="3">
    <citation type="submission" date="2020-12" db="UniProtKB">
        <authorList>
            <consortium name="EnsemblPlants"/>
        </authorList>
    </citation>
    <scope>IDENTIFICATION</scope>
</reference>